<dbReference type="EC" id="4.2.1.75" evidence="3 9"/>
<comment type="function">
    <text evidence="6 9">Catalyzes cyclization of the linear tetrapyrrole, hydroxymethylbilane, to the macrocyclic uroporphyrinogen III.</text>
</comment>
<comment type="catalytic activity">
    <reaction evidence="8 9">
        <text>hydroxymethylbilane = uroporphyrinogen III + H2O</text>
        <dbReference type="Rhea" id="RHEA:18965"/>
        <dbReference type="ChEBI" id="CHEBI:15377"/>
        <dbReference type="ChEBI" id="CHEBI:57308"/>
        <dbReference type="ChEBI" id="CHEBI:57845"/>
        <dbReference type="EC" id="4.2.1.75"/>
    </reaction>
</comment>
<comment type="caution">
    <text evidence="11">The sequence shown here is derived from an EMBL/GenBank/DDBJ whole genome shotgun (WGS) entry which is preliminary data.</text>
</comment>
<evidence type="ECO:0000256" key="7">
    <source>
        <dbReference type="ARBA" id="ARBA00040167"/>
    </source>
</evidence>
<reference evidence="11 12" key="1">
    <citation type="submission" date="2020-08" db="EMBL/GenBank/DDBJ databases">
        <title>A Genomic Blueprint of the Chicken Gut Microbiome.</title>
        <authorList>
            <person name="Gilroy R."/>
            <person name="Ravi A."/>
            <person name="Getino M."/>
            <person name="Pursley I."/>
            <person name="Horton D.L."/>
            <person name="Alikhan N.-F."/>
            <person name="Baker D."/>
            <person name="Gharbi K."/>
            <person name="Hall N."/>
            <person name="Watson M."/>
            <person name="Adriaenssens E.M."/>
            <person name="Foster-Nyarko E."/>
            <person name="Jarju S."/>
            <person name="Secka A."/>
            <person name="Antonio M."/>
            <person name="Oren A."/>
            <person name="Chaudhuri R."/>
            <person name="La Ragione R.M."/>
            <person name="Hildebrand F."/>
            <person name="Pallen M.J."/>
        </authorList>
    </citation>
    <scope>NUCLEOTIDE SEQUENCE [LARGE SCALE GENOMIC DNA]</scope>
    <source>
        <strain evidence="11 12">Sa5YUA1</strain>
    </source>
</reference>
<dbReference type="PANTHER" id="PTHR38042:SF1">
    <property type="entry name" value="UROPORPHYRINOGEN-III SYNTHASE, CHLOROPLASTIC"/>
    <property type="match status" value="1"/>
</dbReference>
<dbReference type="Pfam" id="PF02602">
    <property type="entry name" value="HEM4"/>
    <property type="match status" value="1"/>
</dbReference>
<accession>A0ABR8QJG6</accession>
<evidence type="ECO:0000256" key="3">
    <source>
        <dbReference type="ARBA" id="ARBA00013109"/>
    </source>
</evidence>
<organism evidence="11 12">
    <name type="scientific">Cytobacillus stercorigallinarum</name>
    <dbReference type="NCBI Taxonomy" id="2762240"/>
    <lineage>
        <taxon>Bacteria</taxon>
        <taxon>Bacillati</taxon>
        <taxon>Bacillota</taxon>
        <taxon>Bacilli</taxon>
        <taxon>Bacillales</taxon>
        <taxon>Bacillaceae</taxon>
        <taxon>Cytobacillus</taxon>
    </lineage>
</organism>
<evidence type="ECO:0000256" key="4">
    <source>
        <dbReference type="ARBA" id="ARBA00023239"/>
    </source>
</evidence>
<dbReference type="Gene3D" id="3.40.50.10090">
    <property type="match status" value="2"/>
</dbReference>
<dbReference type="CDD" id="cd06578">
    <property type="entry name" value="HemD"/>
    <property type="match status" value="1"/>
</dbReference>
<dbReference type="PANTHER" id="PTHR38042">
    <property type="entry name" value="UROPORPHYRINOGEN-III SYNTHASE, CHLOROPLASTIC"/>
    <property type="match status" value="1"/>
</dbReference>
<dbReference type="InterPro" id="IPR036108">
    <property type="entry name" value="4pyrrol_syn_uPrphyn_synt_sf"/>
</dbReference>
<feature type="domain" description="Tetrapyrrole biosynthesis uroporphyrinogen III synthase" evidence="10">
    <location>
        <begin position="27"/>
        <end position="245"/>
    </location>
</feature>
<dbReference type="InterPro" id="IPR003754">
    <property type="entry name" value="4pyrrol_synth_uPrphyn_synth"/>
</dbReference>
<evidence type="ECO:0000256" key="5">
    <source>
        <dbReference type="ARBA" id="ARBA00023244"/>
    </source>
</evidence>
<evidence type="ECO:0000256" key="6">
    <source>
        <dbReference type="ARBA" id="ARBA00037589"/>
    </source>
</evidence>
<proteinExistence type="inferred from homology"/>
<dbReference type="InterPro" id="IPR039793">
    <property type="entry name" value="UROS/Hem4"/>
</dbReference>
<evidence type="ECO:0000313" key="11">
    <source>
        <dbReference type="EMBL" id="MBD7935666.1"/>
    </source>
</evidence>
<dbReference type="SUPFAM" id="SSF69618">
    <property type="entry name" value="HemD-like"/>
    <property type="match status" value="1"/>
</dbReference>
<dbReference type="RefSeq" id="WP_191810172.1">
    <property type="nucleotide sequence ID" value="NZ_JACSQT010000001.1"/>
</dbReference>
<keyword evidence="5 9" id="KW-0627">Porphyrin biosynthesis</keyword>
<gene>
    <name evidence="11" type="ORF">H9655_01380</name>
</gene>
<dbReference type="EMBL" id="JACSQT010000001">
    <property type="protein sequence ID" value="MBD7935666.1"/>
    <property type="molecule type" value="Genomic_DNA"/>
</dbReference>
<evidence type="ECO:0000313" key="12">
    <source>
        <dbReference type="Proteomes" id="UP000657931"/>
    </source>
</evidence>
<evidence type="ECO:0000256" key="9">
    <source>
        <dbReference type="RuleBase" id="RU366031"/>
    </source>
</evidence>
<comment type="similarity">
    <text evidence="2 9">Belongs to the uroporphyrinogen-III synthase family.</text>
</comment>
<evidence type="ECO:0000256" key="1">
    <source>
        <dbReference type="ARBA" id="ARBA00004772"/>
    </source>
</evidence>
<keyword evidence="4 9" id="KW-0456">Lyase</keyword>
<protein>
    <recommendedName>
        <fullName evidence="7 9">Uroporphyrinogen-III synthase</fullName>
        <ecNumber evidence="3 9">4.2.1.75</ecNumber>
    </recommendedName>
</protein>
<evidence type="ECO:0000256" key="8">
    <source>
        <dbReference type="ARBA" id="ARBA00048617"/>
    </source>
</evidence>
<dbReference type="Proteomes" id="UP000657931">
    <property type="component" value="Unassembled WGS sequence"/>
</dbReference>
<evidence type="ECO:0000256" key="2">
    <source>
        <dbReference type="ARBA" id="ARBA00008133"/>
    </source>
</evidence>
<sequence>MIHEDSALHGMSVLIPRSKDQSEASGELVRSLGGHPVIIPLISFRETTDAHSLKTIDFTQYQWVIFTSSVSVDVFFTYVSQKTNLPKLAVIGKKTAETLAQYDMKADFMPSEFVAETFAHEFIAILGGEQNIFLPKGNLARDFIKQKLVEAKHRVTERIVYENFFPDESKQVLTDRLLNEGIDILLFTSPSTIDHFMEIVERYGLKDQIRKSIIGCIGPIAAKRAEFYGLKVHAVPTVYTFKHLINEVIKVIS</sequence>
<keyword evidence="12" id="KW-1185">Reference proteome</keyword>
<comment type="pathway">
    <text evidence="1 9">Porphyrin-containing compound metabolism; protoporphyrin-IX biosynthesis; coproporphyrinogen-III from 5-aminolevulinate: step 3/4.</text>
</comment>
<evidence type="ECO:0000259" key="10">
    <source>
        <dbReference type="Pfam" id="PF02602"/>
    </source>
</evidence>
<name>A0ABR8QJG6_9BACI</name>